<dbReference type="RefSeq" id="WP_042520301.1">
    <property type="nucleotide sequence ID" value="NZ_JXQK01000091.1"/>
</dbReference>
<reference evidence="2 3" key="1">
    <citation type="submission" date="2015-01" db="EMBL/GenBank/DDBJ databases">
        <title>Comparative genomics of non-oral Prevotella species.</title>
        <authorList>
            <person name="Accetto T."/>
            <person name="Nograsek B."/>
            <person name="Avgustin G."/>
        </authorList>
    </citation>
    <scope>NUCLEOTIDE SEQUENCE [LARGE SCALE GENOMIC DNA]</scope>
    <source>
        <strain evidence="2 3">P5-119</strain>
    </source>
</reference>
<evidence type="ECO:0000313" key="3">
    <source>
        <dbReference type="Proteomes" id="UP000032046"/>
    </source>
</evidence>
<dbReference type="Proteomes" id="UP000032046">
    <property type="component" value="Unassembled WGS sequence"/>
</dbReference>
<dbReference type="AlphaFoldDB" id="A0A0D0IQY4"/>
<accession>A0A0D0IQY4</accession>
<feature type="chain" id="PRO_5002212477" description="Lipoprotein" evidence="1">
    <location>
        <begin position="21"/>
        <end position="350"/>
    </location>
</feature>
<keyword evidence="1" id="KW-0732">Signal</keyword>
<evidence type="ECO:0000313" key="2">
    <source>
        <dbReference type="EMBL" id="KIP59680.1"/>
    </source>
</evidence>
<organism evidence="2 3">
    <name type="scientific">Prevotella pectinovora</name>
    <dbReference type="NCBI Taxonomy" id="1602169"/>
    <lineage>
        <taxon>Bacteria</taxon>
        <taxon>Pseudomonadati</taxon>
        <taxon>Bacteroidota</taxon>
        <taxon>Bacteroidia</taxon>
        <taxon>Bacteroidales</taxon>
        <taxon>Prevotellaceae</taxon>
        <taxon>Prevotella</taxon>
    </lineage>
</organism>
<name>A0A0D0IQY4_9BACT</name>
<protein>
    <recommendedName>
        <fullName evidence="4">Lipoprotein</fullName>
    </recommendedName>
</protein>
<sequence>MKRNFIYSFFIALACLGFVACDSDDNDQTKNLPEGSKPSTKFTVGNCEDEQNAKDAIKLDVKTWGDGKTDKEFVSVELFGDGHFLITTPNALTAQKRAADGPRKAASILKRSNKSPLLARVGENNGTDDIDNGLYICGTYTRVKDGVYKLSNNTMIEIKDGAVKGTATVTYTNRYGVSITIVVSVDYNYQQDAAMRQLCRSWKFDESEVWLYADDFCFGYGKQWMTFGRVQQEITLAPEAKKWGFDEDDVLETDDCCKRIVFSPCGRYICFFADHDIEVGRWEWKDIKNGVLRLWEPVDLDDDDDDDDDWADVTVRFDGNQMHLYQDYMDKDDGVKFRVLGVSTFTARYY</sequence>
<keyword evidence="3" id="KW-1185">Reference proteome</keyword>
<gene>
    <name evidence="2" type="ORF">ST44_13045</name>
</gene>
<comment type="caution">
    <text evidence="2">The sequence shown here is derived from an EMBL/GenBank/DDBJ whole genome shotgun (WGS) entry which is preliminary data.</text>
</comment>
<evidence type="ECO:0000256" key="1">
    <source>
        <dbReference type="SAM" id="SignalP"/>
    </source>
</evidence>
<evidence type="ECO:0008006" key="4">
    <source>
        <dbReference type="Google" id="ProtNLM"/>
    </source>
</evidence>
<dbReference type="EMBL" id="JXQK01000091">
    <property type="protein sequence ID" value="KIP59680.1"/>
    <property type="molecule type" value="Genomic_DNA"/>
</dbReference>
<feature type="signal peptide" evidence="1">
    <location>
        <begin position="1"/>
        <end position="20"/>
    </location>
</feature>
<dbReference type="PROSITE" id="PS51257">
    <property type="entry name" value="PROKAR_LIPOPROTEIN"/>
    <property type="match status" value="1"/>
</dbReference>
<proteinExistence type="predicted"/>